<dbReference type="Gene3D" id="3.10.129.10">
    <property type="entry name" value="Hotdog Thioesterase"/>
    <property type="match status" value="1"/>
</dbReference>
<reference evidence="1" key="1">
    <citation type="journal article" date="2021" name="IMA Fungus">
        <title>Genomic characterization of three marine fungi, including Emericellopsis atlantica sp. nov. with signatures of a generalist lifestyle and marine biomass degradation.</title>
        <authorList>
            <person name="Hagestad O.C."/>
            <person name="Hou L."/>
            <person name="Andersen J.H."/>
            <person name="Hansen E.H."/>
            <person name="Altermark B."/>
            <person name="Li C."/>
            <person name="Kuhnert E."/>
            <person name="Cox R.J."/>
            <person name="Crous P.W."/>
            <person name="Spatafora J.W."/>
            <person name="Lail K."/>
            <person name="Amirebrahimi M."/>
            <person name="Lipzen A."/>
            <person name="Pangilinan J."/>
            <person name="Andreopoulos W."/>
            <person name="Hayes R.D."/>
            <person name="Ng V."/>
            <person name="Grigoriev I.V."/>
            <person name="Jackson S.A."/>
            <person name="Sutton T.D.S."/>
            <person name="Dobson A.D.W."/>
            <person name="Rama T."/>
        </authorList>
    </citation>
    <scope>NUCLEOTIDE SEQUENCE</scope>
    <source>
        <strain evidence="1">TRa3180A</strain>
    </source>
</reference>
<dbReference type="EMBL" id="MU253782">
    <property type="protein sequence ID" value="KAG9247090.1"/>
    <property type="molecule type" value="Genomic_DNA"/>
</dbReference>
<dbReference type="AlphaFoldDB" id="A0A9P7Z839"/>
<keyword evidence="2" id="KW-1185">Reference proteome</keyword>
<evidence type="ECO:0000313" key="2">
    <source>
        <dbReference type="Proteomes" id="UP000887226"/>
    </source>
</evidence>
<organism evidence="1 2">
    <name type="scientific">Calycina marina</name>
    <dbReference type="NCBI Taxonomy" id="1763456"/>
    <lineage>
        <taxon>Eukaryota</taxon>
        <taxon>Fungi</taxon>
        <taxon>Dikarya</taxon>
        <taxon>Ascomycota</taxon>
        <taxon>Pezizomycotina</taxon>
        <taxon>Leotiomycetes</taxon>
        <taxon>Helotiales</taxon>
        <taxon>Pezizellaceae</taxon>
        <taxon>Calycina</taxon>
    </lineage>
</organism>
<dbReference type="GO" id="GO:0005739">
    <property type="term" value="C:mitochondrion"/>
    <property type="evidence" value="ECO:0007669"/>
    <property type="project" value="TreeGrafter"/>
</dbReference>
<dbReference type="InterPro" id="IPR029069">
    <property type="entry name" value="HotDog_dom_sf"/>
</dbReference>
<name>A0A9P7Z839_9HELO</name>
<dbReference type="FunFam" id="3.10.129.10:FF:000112">
    <property type="entry name" value="YALI0A19096p"/>
    <property type="match status" value="1"/>
</dbReference>
<dbReference type="Proteomes" id="UP000887226">
    <property type="component" value="Unassembled WGS sequence"/>
</dbReference>
<proteinExistence type="predicted"/>
<dbReference type="GO" id="GO:0019171">
    <property type="term" value="F:(3R)-hydroxyacyl-[acyl-carrier-protein] dehydratase activity"/>
    <property type="evidence" value="ECO:0007669"/>
    <property type="project" value="TreeGrafter"/>
</dbReference>
<dbReference type="PANTHER" id="PTHR28152:SF1">
    <property type="entry name" value="HYDROXYACYL-THIOESTER DEHYDRATASE TYPE 2, MITOCHONDRIAL"/>
    <property type="match status" value="1"/>
</dbReference>
<accession>A0A9P7Z839</accession>
<gene>
    <name evidence="1" type="ORF">BJ878DRAFT_222043</name>
</gene>
<protein>
    <submittedName>
        <fullName evidence="1">Uncharacterized protein</fullName>
    </submittedName>
</protein>
<comment type="caution">
    <text evidence="1">The sequence shown here is derived from an EMBL/GenBank/DDBJ whole genome shotgun (WGS) entry which is preliminary data.</text>
</comment>
<sequence length="392" mass="44255">MTMRRITSCPLVRACQFHSFFQLSLISVNPRRHSSIEALQASLEEKLTTQPKNRIIDYLSPTPTCLLNIALADFLPKSYAESSAWLKDYHVSKPLPQAHHLVYFPTQARSSGILPDGTDNIQSPGSPYDRRMWAGGSLRFSAKDVDQVQLLEDGRFTRYCCTEFMTNVRIKGTEGDEKVFVTIKREIARVDAMSFAIDRTAVRDSRGHMTEQSFSSSLGEPALVEERNLVYLRPKSSDAIISDLGPSKKLLIPTMEPDHSFELTPDRALLFRFSALTFNAHAIHLDQQYCREVEGHRDLLVHGPLSLVLMFSILRSQLKEREIVLNFDYRNLAPLYVGERMRVCIKKDTTKKSRYDVWIEGKDGGYAVKGSATVGNIEEAKANGLDKSDSTS</sequence>
<dbReference type="SUPFAM" id="SSF54637">
    <property type="entry name" value="Thioesterase/thiol ester dehydrase-isomerase"/>
    <property type="match status" value="1"/>
</dbReference>
<dbReference type="InterPro" id="IPR052741">
    <property type="entry name" value="Mitochondrial_HTD2"/>
</dbReference>
<evidence type="ECO:0000313" key="1">
    <source>
        <dbReference type="EMBL" id="KAG9247090.1"/>
    </source>
</evidence>
<dbReference type="PANTHER" id="PTHR28152">
    <property type="entry name" value="HYDROXYACYL-THIOESTER DEHYDRATASE TYPE 2, MITOCHONDRIAL"/>
    <property type="match status" value="1"/>
</dbReference>
<dbReference type="OrthoDB" id="3257538at2759"/>